<dbReference type="PANTHER" id="PTHR30373:SF2">
    <property type="entry name" value="UPF0603 PROTEIN YGCG"/>
    <property type="match status" value="1"/>
</dbReference>
<evidence type="ECO:0000256" key="2">
    <source>
        <dbReference type="SAM" id="Phobius"/>
    </source>
</evidence>
<dbReference type="PANTHER" id="PTHR30373">
    <property type="entry name" value="UPF0603 PROTEIN YGCG"/>
    <property type="match status" value="1"/>
</dbReference>
<keyword evidence="2" id="KW-0472">Membrane</keyword>
<evidence type="ECO:0000256" key="1">
    <source>
        <dbReference type="SAM" id="MobiDB-lite"/>
    </source>
</evidence>
<dbReference type="AlphaFoldDB" id="A0AAE3E9G9"/>
<sequence>MRRIKHRIGAFLLAMLVCLSLVIPVYADTDGFAEEYYRLNDMAELLSDNEDQELQTRLDEVSQRQKFDVTITTTWDLEGFSVKDYADTFYENCKFGYGSNHDGIMLLISMEDRDCYITTEGYGIQAFTDAGIDYIIDQITPDLSDEDYAAAFQTFVNLCDNFITQARDGQPYDSSSLPKEPMSWIYIPVCIGIGLVLALVVVGGMKMGMKSVRNQTAAGSYVKDGSLNITESRDMFLYHTVTRTEKPKEKEGGSSTHTSSSGREHGGGGGKF</sequence>
<dbReference type="Pfam" id="PF04536">
    <property type="entry name" value="TPM_phosphatase"/>
    <property type="match status" value="1"/>
</dbReference>
<evidence type="ECO:0000256" key="3">
    <source>
        <dbReference type="SAM" id="SignalP"/>
    </source>
</evidence>
<evidence type="ECO:0000259" key="4">
    <source>
        <dbReference type="Pfam" id="PF04536"/>
    </source>
</evidence>
<accession>A0AAE3E9G9</accession>
<keyword evidence="3" id="KW-0732">Signal</keyword>
<feature type="compositionally biased region" description="Basic and acidic residues" evidence="1">
    <location>
        <begin position="242"/>
        <end position="252"/>
    </location>
</feature>
<organism evidence="5 6">
    <name type="scientific">Hominifimenecus microfluidus</name>
    <dbReference type="NCBI Taxonomy" id="2885348"/>
    <lineage>
        <taxon>Bacteria</taxon>
        <taxon>Bacillati</taxon>
        <taxon>Bacillota</taxon>
        <taxon>Clostridia</taxon>
        <taxon>Lachnospirales</taxon>
        <taxon>Lachnospiraceae</taxon>
        <taxon>Hominifimenecus</taxon>
    </lineage>
</organism>
<feature type="chain" id="PRO_5042092891" evidence="3">
    <location>
        <begin position="28"/>
        <end position="272"/>
    </location>
</feature>
<name>A0AAE3E9G9_9FIRM</name>
<feature type="transmembrane region" description="Helical" evidence="2">
    <location>
        <begin position="184"/>
        <end position="205"/>
    </location>
</feature>
<comment type="caution">
    <text evidence="5">The sequence shown here is derived from an EMBL/GenBank/DDBJ whole genome shotgun (WGS) entry which is preliminary data.</text>
</comment>
<gene>
    <name evidence="5" type="ORF">LKD81_02445</name>
</gene>
<dbReference type="EMBL" id="JAJEQR010000005">
    <property type="protein sequence ID" value="MCC2229865.1"/>
    <property type="molecule type" value="Genomic_DNA"/>
</dbReference>
<dbReference type="InterPro" id="IPR007621">
    <property type="entry name" value="TPM_dom"/>
</dbReference>
<reference evidence="5" key="1">
    <citation type="submission" date="2021-10" db="EMBL/GenBank/DDBJ databases">
        <title>Anaerobic single-cell dispensing facilitates the cultivation of human gut bacteria.</title>
        <authorList>
            <person name="Afrizal A."/>
        </authorList>
    </citation>
    <scope>NUCLEOTIDE SEQUENCE</scope>
    <source>
        <strain evidence="5">CLA-AA-H215</strain>
    </source>
</reference>
<feature type="region of interest" description="Disordered" evidence="1">
    <location>
        <begin position="242"/>
        <end position="272"/>
    </location>
</feature>
<evidence type="ECO:0000313" key="6">
    <source>
        <dbReference type="Proteomes" id="UP001198182"/>
    </source>
</evidence>
<dbReference type="RefSeq" id="WP_308452652.1">
    <property type="nucleotide sequence ID" value="NZ_JAJEQR010000005.1"/>
</dbReference>
<keyword evidence="2" id="KW-0812">Transmembrane</keyword>
<dbReference type="Proteomes" id="UP001198182">
    <property type="component" value="Unassembled WGS sequence"/>
</dbReference>
<keyword evidence="2" id="KW-1133">Transmembrane helix</keyword>
<proteinExistence type="predicted"/>
<evidence type="ECO:0000313" key="5">
    <source>
        <dbReference type="EMBL" id="MCC2229865.1"/>
    </source>
</evidence>
<feature type="domain" description="TPM" evidence="4">
    <location>
        <begin position="40"/>
        <end position="158"/>
    </location>
</feature>
<dbReference type="Gene3D" id="3.10.310.50">
    <property type="match status" value="1"/>
</dbReference>
<protein>
    <submittedName>
        <fullName evidence="5">TPM domain-containing protein</fullName>
    </submittedName>
</protein>
<keyword evidence="6" id="KW-1185">Reference proteome</keyword>
<feature type="signal peptide" evidence="3">
    <location>
        <begin position="1"/>
        <end position="27"/>
    </location>
</feature>